<protein>
    <recommendedName>
        <fullName evidence="17">Receptor-like serine/threonine-protein kinase</fullName>
        <ecNumber evidence="17">2.7.11.1</ecNumber>
    </recommendedName>
</protein>
<keyword evidence="8 17" id="KW-0418">Kinase</keyword>
<dbReference type="PROSITE" id="PS50927">
    <property type="entry name" value="BULB_LECTIN"/>
    <property type="match status" value="1"/>
</dbReference>
<evidence type="ECO:0000313" key="23">
    <source>
        <dbReference type="EMBL" id="KAL1546879.1"/>
    </source>
</evidence>
<dbReference type="SMART" id="SM00108">
    <property type="entry name" value="B_lectin"/>
    <property type="match status" value="1"/>
</dbReference>
<dbReference type="Pfam" id="PF08276">
    <property type="entry name" value="PAN_2"/>
    <property type="match status" value="1"/>
</dbReference>
<dbReference type="PROSITE" id="PS50948">
    <property type="entry name" value="PAN"/>
    <property type="match status" value="1"/>
</dbReference>
<evidence type="ECO:0000256" key="7">
    <source>
        <dbReference type="ARBA" id="ARBA00022741"/>
    </source>
</evidence>
<dbReference type="InterPro" id="IPR036426">
    <property type="entry name" value="Bulb-type_lectin_dom_sf"/>
</dbReference>
<dbReference type="CDD" id="cd00028">
    <property type="entry name" value="B_lectin"/>
    <property type="match status" value="1"/>
</dbReference>
<dbReference type="Gene3D" id="2.90.10.10">
    <property type="entry name" value="Bulb-type lectin domain"/>
    <property type="match status" value="2"/>
</dbReference>
<comment type="similarity">
    <text evidence="17">Belongs to the protein kinase superfamily. Ser/Thr protein kinase family.</text>
</comment>
<dbReference type="EMBL" id="JBEAFC010000008">
    <property type="protein sequence ID" value="KAL1546879.1"/>
    <property type="molecule type" value="Genomic_DNA"/>
</dbReference>
<feature type="domain" description="Apple" evidence="22">
    <location>
        <begin position="339"/>
        <end position="419"/>
    </location>
</feature>
<gene>
    <name evidence="23" type="ORF">AAHA92_23419</name>
</gene>
<keyword evidence="12" id="KW-1015">Disulfide bond</keyword>
<dbReference type="GO" id="GO:0016020">
    <property type="term" value="C:membrane"/>
    <property type="evidence" value="ECO:0007669"/>
    <property type="project" value="UniProtKB-SubCell"/>
</dbReference>
<dbReference type="Gene3D" id="3.30.200.20">
    <property type="entry name" value="Phosphorylase Kinase, domain 1"/>
    <property type="match status" value="1"/>
</dbReference>
<keyword evidence="10" id="KW-1133">Transmembrane helix</keyword>
<evidence type="ECO:0000259" key="22">
    <source>
        <dbReference type="PROSITE" id="PS50948"/>
    </source>
</evidence>
<evidence type="ECO:0000259" key="21">
    <source>
        <dbReference type="PROSITE" id="PS50927"/>
    </source>
</evidence>
<dbReference type="InterPro" id="IPR001480">
    <property type="entry name" value="Bulb-type_lectin_dom"/>
</dbReference>
<evidence type="ECO:0000256" key="5">
    <source>
        <dbReference type="ARBA" id="ARBA00022692"/>
    </source>
</evidence>
<evidence type="ECO:0000256" key="16">
    <source>
        <dbReference type="ARBA" id="ARBA00048679"/>
    </source>
</evidence>
<accession>A0ABD1GV15</accession>
<comment type="catalytic activity">
    <reaction evidence="16 17">
        <text>L-seryl-[protein] + ATP = O-phospho-L-seryl-[protein] + ADP + H(+)</text>
        <dbReference type="Rhea" id="RHEA:17989"/>
        <dbReference type="Rhea" id="RHEA-COMP:9863"/>
        <dbReference type="Rhea" id="RHEA-COMP:11604"/>
        <dbReference type="ChEBI" id="CHEBI:15378"/>
        <dbReference type="ChEBI" id="CHEBI:29999"/>
        <dbReference type="ChEBI" id="CHEBI:30616"/>
        <dbReference type="ChEBI" id="CHEBI:83421"/>
        <dbReference type="ChEBI" id="CHEBI:456216"/>
        <dbReference type="EC" id="2.7.11.1"/>
    </reaction>
</comment>
<evidence type="ECO:0000256" key="14">
    <source>
        <dbReference type="ARBA" id="ARBA00023180"/>
    </source>
</evidence>
<evidence type="ECO:0000256" key="11">
    <source>
        <dbReference type="ARBA" id="ARBA00023136"/>
    </source>
</evidence>
<evidence type="ECO:0000256" key="6">
    <source>
        <dbReference type="ARBA" id="ARBA00022729"/>
    </source>
</evidence>
<comment type="catalytic activity">
    <reaction evidence="15 17">
        <text>L-threonyl-[protein] + ATP = O-phospho-L-threonyl-[protein] + ADP + H(+)</text>
        <dbReference type="Rhea" id="RHEA:46608"/>
        <dbReference type="Rhea" id="RHEA-COMP:11060"/>
        <dbReference type="Rhea" id="RHEA-COMP:11605"/>
        <dbReference type="ChEBI" id="CHEBI:15378"/>
        <dbReference type="ChEBI" id="CHEBI:30013"/>
        <dbReference type="ChEBI" id="CHEBI:30616"/>
        <dbReference type="ChEBI" id="CHEBI:61977"/>
        <dbReference type="ChEBI" id="CHEBI:456216"/>
        <dbReference type="EC" id="2.7.11.1"/>
    </reaction>
</comment>
<evidence type="ECO:0000256" key="3">
    <source>
        <dbReference type="ARBA" id="ARBA00022536"/>
    </source>
</evidence>
<proteinExistence type="inferred from homology"/>
<feature type="domain" description="Protein kinase" evidence="20">
    <location>
        <begin position="514"/>
        <end position="772"/>
    </location>
</feature>
<evidence type="ECO:0000256" key="17">
    <source>
        <dbReference type="PIRNR" id="PIRNR000641"/>
    </source>
</evidence>
<evidence type="ECO:0000256" key="12">
    <source>
        <dbReference type="ARBA" id="ARBA00023157"/>
    </source>
</evidence>
<dbReference type="FunFam" id="3.30.200.20:FF:000059">
    <property type="entry name" value="S-receptor-like serine/threonine-protein kinase"/>
    <property type="match status" value="1"/>
</dbReference>
<keyword evidence="13 23" id="KW-0675">Receptor</keyword>
<evidence type="ECO:0000313" key="24">
    <source>
        <dbReference type="Proteomes" id="UP001567538"/>
    </source>
</evidence>
<keyword evidence="5" id="KW-0812">Transmembrane</keyword>
<dbReference type="PROSITE" id="PS50011">
    <property type="entry name" value="PROTEIN_KINASE_DOM"/>
    <property type="match status" value="1"/>
</dbReference>
<evidence type="ECO:0000259" key="20">
    <source>
        <dbReference type="PROSITE" id="PS50011"/>
    </source>
</evidence>
<keyword evidence="4 17" id="KW-0808">Transferase</keyword>
<dbReference type="AlphaFoldDB" id="A0ABD1GV15"/>
<dbReference type="PROSITE" id="PS00107">
    <property type="entry name" value="PROTEIN_KINASE_ATP"/>
    <property type="match status" value="1"/>
</dbReference>
<evidence type="ECO:0000256" key="8">
    <source>
        <dbReference type="ARBA" id="ARBA00022777"/>
    </source>
</evidence>
<keyword evidence="24" id="KW-1185">Reference proteome</keyword>
<dbReference type="InterPro" id="IPR011009">
    <property type="entry name" value="Kinase-like_dom_sf"/>
</dbReference>
<dbReference type="InterPro" id="IPR008271">
    <property type="entry name" value="Ser/Thr_kinase_AS"/>
</dbReference>
<keyword evidence="9 17" id="KW-0067">ATP-binding</keyword>
<reference evidence="23 24" key="1">
    <citation type="submission" date="2024-06" db="EMBL/GenBank/DDBJ databases">
        <title>A chromosome level genome sequence of Diviner's sage (Salvia divinorum).</title>
        <authorList>
            <person name="Ford S.A."/>
            <person name="Ro D.-K."/>
            <person name="Ness R.W."/>
            <person name="Phillips M.A."/>
        </authorList>
    </citation>
    <scope>NUCLEOTIDE SEQUENCE [LARGE SCALE GENOMIC DNA]</scope>
    <source>
        <strain evidence="23">SAF-2024a</strain>
        <tissue evidence="23">Leaf</tissue>
    </source>
</reference>
<dbReference type="PANTHER" id="PTHR47974:SF3">
    <property type="entry name" value="RECEPTOR-LIKE SERINE_THREONINE-PROTEIN KINASE"/>
    <property type="match status" value="1"/>
</dbReference>
<dbReference type="Gene3D" id="1.10.510.10">
    <property type="entry name" value="Transferase(Phosphotransferase) domain 1"/>
    <property type="match status" value="1"/>
</dbReference>
<keyword evidence="3" id="KW-0245">EGF-like domain</keyword>
<evidence type="ECO:0000256" key="10">
    <source>
        <dbReference type="ARBA" id="ARBA00022989"/>
    </source>
</evidence>
<feature type="chain" id="PRO_5044852604" description="Receptor-like serine/threonine-protein kinase" evidence="19">
    <location>
        <begin position="26"/>
        <end position="772"/>
    </location>
</feature>
<keyword evidence="6 19" id="KW-0732">Signal</keyword>
<keyword evidence="11" id="KW-0472">Membrane</keyword>
<comment type="caution">
    <text evidence="23">The sequence shown here is derived from an EMBL/GenBank/DDBJ whole genome shotgun (WGS) entry which is preliminary data.</text>
</comment>
<dbReference type="GO" id="GO:0004674">
    <property type="term" value="F:protein serine/threonine kinase activity"/>
    <property type="evidence" value="ECO:0007669"/>
    <property type="project" value="UniProtKB-KW"/>
</dbReference>
<evidence type="ECO:0000256" key="4">
    <source>
        <dbReference type="ARBA" id="ARBA00022679"/>
    </source>
</evidence>
<keyword evidence="14" id="KW-0325">Glycoprotein</keyword>
<dbReference type="InterPro" id="IPR003609">
    <property type="entry name" value="Pan_app"/>
</dbReference>
<organism evidence="23 24">
    <name type="scientific">Salvia divinorum</name>
    <name type="common">Maria pastora</name>
    <name type="synonym">Diviner's sage</name>
    <dbReference type="NCBI Taxonomy" id="28513"/>
    <lineage>
        <taxon>Eukaryota</taxon>
        <taxon>Viridiplantae</taxon>
        <taxon>Streptophyta</taxon>
        <taxon>Embryophyta</taxon>
        <taxon>Tracheophyta</taxon>
        <taxon>Spermatophyta</taxon>
        <taxon>Magnoliopsida</taxon>
        <taxon>eudicotyledons</taxon>
        <taxon>Gunneridae</taxon>
        <taxon>Pentapetalae</taxon>
        <taxon>asterids</taxon>
        <taxon>lamiids</taxon>
        <taxon>Lamiales</taxon>
        <taxon>Lamiaceae</taxon>
        <taxon>Nepetoideae</taxon>
        <taxon>Mentheae</taxon>
        <taxon>Salviinae</taxon>
        <taxon>Salvia</taxon>
        <taxon>Salvia subgen. Calosphace</taxon>
    </lineage>
</organism>
<feature type="binding site" evidence="18">
    <location>
        <position position="542"/>
    </location>
    <ligand>
        <name>ATP</name>
        <dbReference type="ChEBI" id="CHEBI:30616"/>
    </ligand>
</feature>
<keyword evidence="2 17" id="KW-0723">Serine/threonine-protein kinase</keyword>
<dbReference type="PANTHER" id="PTHR47974">
    <property type="entry name" value="OS07G0415500 PROTEIN"/>
    <property type="match status" value="1"/>
</dbReference>
<evidence type="ECO:0000256" key="1">
    <source>
        <dbReference type="ARBA" id="ARBA00004479"/>
    </source>
</evidence>
<dbReference type="SMART" id="SM00220">
    <property type="entry name" value="S_TKc"/>
    <property type="match status" value="1"/>
</dbReference>
<dbReference type="PROSITE" id="PS00108">
    <property type="entry name" value="PROTEIN_KINASE_ST"/>
    <property type="match status" value="1"/>
</dbReference>
<dbReference type="EC" id="2.7.11.1" evidence="17"/>
<dbReference type="Pfam" id="PF00069">
    <property type="entry name" value="Pkinase"/>
    <property type="match status" value="1"/>
</dbReference>
<dbReference type="Proteomes" id="UP001567538">
    <property type="component" value="Unassembled WGS sequence"/>
</dbReference>
<dbReference type="Pfam" id="PF01453">
    <property type="entry name" value="B_lectin"/>
    <property type="match status" value="1"/>
</dbReference>
<dbReference type="CDD" id="cd01098">
    <property type="entry name" value="PAN_AP_plant"/>
    <property type="match status" value="1"/>
</dbReference>
<evidence type="ECO:0000256" key="15">
    <source>
        <dbReference type="ARBA" id="ARBA00047899"/>
    </source>
</evidence>
<evidence type="ECO:0000256" key="19">
    <source>
        <dbReference type="SAM" id="SignalP"/>
    </source>
</evidence>
<evidence type="ECO:0000256" key="18">
    <source>
        <dbReference type="PROSITE-ProRule" id="PRU10141"/>
    </source>
</evidence>
<dbReference type="SUPFAM" id="SSF56112">
    <property type="entry name" value="Protein kinase-like (PK-like)"/>
    <property type="match status" value="1"/>
</dbReference>
<comment type="subcellular location">
    <subcellularLocation>
        <location evidence="1">Membrane</location>
        <topology evidence="1">Single-pass type I membrane protein</topology>
    </subcellularLocation>
</comment>
<dbReference type="InterPro" id="IPR024171">
    <property type="entry name" value="SRK-like_kinase"/>
</dbReference>
<feature type="domain" description="Bulb-type lectin" evidence="21">
    <location>
        <begin position="29"/>
        <end position="149"/>
    </location>
</feature>
<dbReference type="PIRSF" id="PIRSF000641">
    <property type="entry name" value="SRK"/>
    <property type="match status" value="1"/>
</dbReference>
<dbReference type="InterPro" id="IPR017441">
    <property type="entry name" value="Protein_kinase_ATP_BS"/>
</dbReference>
<evidence type="ECO:0000256" key="2">
    <source>
        <dbReference type="ARBA" id="ARBA00022527"/>
    </source>
</evidence>
<sequence>MAVKLTKLIVLLVTSIPIFLPLSSPSTTYTTLNQGSSLSSPGDVLVSSPSRVFTAGFYPVGDNAYCLSIWFTRARAVVWMANRDHPVNGKATKLSLLHSGNLVLQDAGLLPVWTSNTAASTAAVALRLLDSGDLVLGSKENSSHVIWRSFDSPTNTLLPGQPLTVNTKLTSSTSPTNHSSGFYKLYFDNDNVLRLLFSGSDLSSVFWPAPWKASWESGRSTYNNSKTAVLDRRGGFSSSDDFKFKTSDFGAGPRRRMTLDADGVLRVYSWRRKWEVTWQLPVPPCSVNGVCGVNSLCTYSTYSSAGLGRSCACLPWHRAKNVGDWSEGCVPDFDRIPRCDSADVFLRISHTEFYGYDIGFDQNKTLEECESICLSYCDCRGFQYKFDWGAGVYNCFPKTLLFNGLQSTGFDSPFYLRLPPSSSSWSETKPLPLQLQCNNSVVELERVYTRENKYGLLRSLAWSAGVLGAVEVVCVLVFLYKTRACGEKLRDQSFIQVATGFTRFTYDDLKRASRSFSEEIGRGGSGVVYKGVLADDRVAAIKRLNEASQGGGEEEFLAEISLIGRLNHANLIQCWGYCAQGRHRLLVYEYLRNGSLAENLASNKLDRAKQFEIALGTAKGLAYLHDECLEWVLHCDVKPHNILLDDNYKPKVADFGLSKQLKRSDRVENLDMSLIRGTRGYMAPEWVYNLPITAKVDVYSYGVVVLEMVTGKSPKEIDFDLVDEDTSSSSVSDGIEECDGLKNLVRVALQCAQEKSDARPSMREVVHMLLTH</sequence>
<dbReference type="InterPro" id="IPR000719">
    <property type="entry name" value="Prot_kinase_dom"/>
</dbReference>
<evidence type="ECO:0000256" key="13">
    <source>
        <dbReference type="ARBA" id="ARBA00023170"/>
    </source>
</evidence>
<evidence type="ECO:0000256" key="9">
    <source>
        <dbReference type="ARBA" id="ARBA00022840"/>
    </source>
</evidence>
<dbReference type="SUPFAM" id="SSF51110">
    <property type="entry name" value="alpha-D-mannose-specific plant lectins"/>
    <property type="match status" value="1"/>
</dbReference>
<dbReference type="GO" id="GO:0005524">
    <property type="term" value="F:ATP binding"/>
    <property type="evidence" value="ECO:0007669"/>
    <property type="project" value="UniProtKB-UniRule"/>
</dbReference>
<keyword evidence="7 17" id="KW-0547">Nucleotide-binding</keyword>
<name>A0ABD1GV15_SALDI</name>
<feature type="signal peptide" evidence="19">
    <location>
        <begin position="1"/>
        <end position="25"/>
    </location>
</feature>